<evidence type="ECO:0000313" key="1">
    <source>
        <dbReference type="EMBL" id="KAJ2768679.1"/>
    </source>
</evidence>
<reference evidence="1" key="1">
    <citation type="submission" date="2022-07" db="EMBL/GenBank/DDBJ databases">
        <title>Phylogenomic reconstructions and comparative analyses of Kickxellomycotina fungi.</title>
        <authorList>
            <person name="Reynolds N.K."/>
            <person name="Stajich J.E."/>
            <person name="Barry K."/>
            <person name="Grigoriev I.V."/>
            <person name="Crous P."/>
            <person name="Smith M.E."/>
        </authorList>
    </citation>
    <scope>NUCLEOTIDE SEQUENCE</scope>
    <source>
        <strain evidence="1">BCRC 34191</strain>
    </source>
</reference>
<sequence length="59" mass="6373">EVIETSPYAFREFFDDIAFALPASADKSSGEESPSAEKISISATFADAFGVEVDSLDFF</sequence>
<keyword evidence="2" id="KW-1185">Reference proteome</keyword>
<accession>A0ACC1JW78</accession>
<name>A0ACC1JW78_9FUNG</name>
<protein>
    <submittedName>
        <fullName evidence="1">Uncharacterized protein</fullName>
    </submittedName>
</protein>
<feature type="non-terminal residue" evidence="1">
    <location>
        <position position="1"/>
    </location>
</feature>
<gene>
    <name evidence="1" type="ORF">GGI18_005543</name>
</gene>
<proteinExistence type="predicted"/>
<dbReference type="EMBL" id="JANBUK010003163">
    <property type="protein sequence ID" value="KAJ2768679.1"/>
    <property type="molecule type" value="Genomic_DNA"/>
</dbReference>
<evidence type="ECO:0000313" key="2">
    <source>
        <dbReference type="Proteomes" id="UP001140066"/>
    </source>
</evidence>
<comment type="caution">
    <text evidence="1">The sequence shown here is derived from an EMBL/GenBank/DDBJ whole genome shotgun (WGS) entry which is preliminary data.</text>
</comment>
<organism evidence="1 2">
    <name type="scientific">Coemansia linderi</name>
    <dbReference type="NCBI Taxonomy" id="2663919"/>
    <lineage>
        <taxon>Eukaryota</taxon>
        <taxon>Fungi</taxon>
        <taxon>Fungi incertae sedis</taxon>
        <taxon>Zoopagomycota</taxon>
        <taxon>Kickxellomycotina</taxon>
        <taxon>Kickxellomycetes</taxon>
        <taxon>Kickxellales</taxon>
        <taxon>Kickxellaceae</taxon>
        <taxon>Coemansia</taxon>
    </lineage>
</organism>
<dbReference type="Proteomes" id="UP001140066">
    <property type="component" value="Unassembled WGS sequence"/>
</dbReference>